<dbReference type="InterPro" id="IPR021942">
    <property type="entry name" value="DUF3557"/>
</dbReference>
<reference evidence="1" key="1">
    <citation type="submission" date="2007-07" db="EMBL/GenBank/DDBJ databases">
        <title>PCAP assembly of the Caenorhabditis remanei genome.</title>
        <authorList>
            <consortium name="The Caenorhabditis remanei Sequencing Consortium"/>
            <person name="Wilson R.K."/>
        </authorList>
    </citation>
    <scope>NUCLEOTIDE SEQUENCE [LARGE SCALE GENOMIC DNA]</scope>
    <source>
        <strain evidence="1">PB4641</strain>
    </source>
</reference>
<dbReference type="PANTHER" id="PTHR31379:SF1">
    <property type="entry name" value="F-BOX C PROTEIN-RELATED"/>
    <property type="match status" value="1"/>
</dbReference>
<evidence type="ECO:0000313" key="1">
    <source>
        <dbReference type="EMBL" id="EFO99263.1"/>
    </source>
</evidence>
<dbReference type="OrthoDB" id="5910677at2759"/>
<dbReference type="AlphaFoldDB" id="E3MDT0"/>
<keyword evidence="2" id="KW-1185">Reference proteome</keyword>
<evidence type="ECO:0000313" key="2">
    <source>
        <dbReference type="Proteomes" id="UP000008281"/>
    </source>
</evidence>
<protein>
    <recommendedName>
        <fullName evidence="3">F-box domain-containing protein</fullName>
    </recommendedName>
</protein>
<evidence type="ECO:0008006" key="3">
    <source>
        <dbReference type="Google" id="ProtNLM"/>
    </source>
</evidence>
<name>E3MDT0_CAERE</name>
<sequence>MSTTLSYPGLRYVLEFLDPMRRIHIASRNHSLRIIDKTIPIRMKELGMNRYGLNLNVYLIDTFNDNELRFRSGFRKDLGRTLPLNLKPKEAMKKLLHSYLGIRSKIYVNCLLFVSAIPKFVPPNILLQINEFRCSVCYSEHFLPIIDPSSFLLKKLRTTIDKPDHLNHPVLTSAKELIVLHGFDGLTQLINQNNTNKHVAFEINTFRPEDPIVLIRHWMKHGKEIGTAFKFHDYGNNQRTMHLLLEEFKEFEKER</sequence>
<dbReference type="HOGENOM" id="CLU_042576_3_1_1"/>
<dbReference type="Proteomes" id="UP000008281">
    <property type="component" value="Unassembled WGS sequence"/>
</dbReference>
<gene>
    <name evidence="1" type="ORF">CRE_17965</name>
</gene>
<dbReference type="Pfam" id="PF12078">
    <property type="entry name" value="DUF3557"/>
    <property type="match status" value="1"/>
</dbReference>
<proteinExistence type="predicted"/>
<dbReference type="PANTHER" id="PTHR31379">
    <property type="entry name" value="F-BOX C PROTEIN-RELATED-RELATED"/>
    <property type="match status" value="1"/>
</dbReference>
<dbReference type="InParanoid" id="E3MDT0"/>
<organism evidence="2">
    <name type="scientific">Caenorhabditis remanei</name>
    <name type="common">Caenorhabditis vulgaris</name>
    <dbReference type="NCBI Taxonomy" id="31234"/>
    <lineage>
        <taxon>Eukaryota</taxon>
        <taxon>Metazoa</taxon>
        <taxon>Ecdysozoa</taxon>
        <taxon>Nematoda</taxon>
        <taxon>Chromadorea</taxon>
        <taxon>Rhabditida</taxon>
        <taxon>Rhabditina</taxon>
        <taxon>Rhabditomorpha</taxon>
        <taxon>Rhabditoidea</taxon>
        <taxon>Rhabditidae</taxon>
        <taxon>Peloderinae</taxon>
        <taxon>Caenorhabditis</taxon>
    </lineage>
</organism>
<dbReference type="EMBL" id="DS268437">
    <property type="protein sequence ID" value="EFO99263.1"/>
    <property type="molecule type" value="Genomic_DNA"/>
</dbReference>
<accession>E3MDT0</accession>